<evidence type="ECO:0000256" key="3">
    <source>
        <dbReference type="ARBA" id="ARBA00022692"/>
    </source>
</evidence>
<sequence>MIISLSCICILRTVLRIRSARSGSRAFNTCASHLMAVSLFYGAIFFTYLQPASSHSSLDKVASIFYTMVTPTLNPFIYSLRNKDVK</sequence>
<comment type="function">
    <text evidence="1">Odorant receptor.</text>
</comment>
<evidence type="ECO:0000256" key="1">
    <source>
        <dbReference type="ARBA" id="ARBA00002936"/>
    </source>
</evidence>
<evidence type="ECO:0000256" key="9">
    <source>
        <dbReference type="ARBA" id="ARBA00023224"/>
    </source>
</evidence>
<feature type="transmembrane region" description="Helical" evidence="10">
    <location>
        <begin position="61"/>
        <end position="80"/>
    </location>
</feature>
<evidence type="ECO:0000256" key="7">
    <source>
        <dbReference type="ARBA" id="ARBA00023170"/>
    </source>
</evidence>
<keyword evidence="4 10" id="KW-1133">Transmembrane helix</keyword>
<comment type="caution">
    <text evidence="11">The sequence shown here is derived from an EMBL/GenBank/DDBJ whole genome shotgun (WGS) entry which is preliminary data.</text>
</comment>
<feature type="non-terminal residue" evidence="11">
    <location>
        <position position="86"/>
    </location>
</feature>
<dbReference type="PRINTS" id="PR00245">
    <property type="entry name" value="OLFACTORYR"/>
</dbReference>
<dbReference type="GO" id="GO:0004930">
    <property type="term" value="F:G protein-coupled receptor activity"/>
    <property type="evidence" value="ECO:0007669"/>
    <property type="project" value="UniProtKB-KW"/>
</dbReference>
<evidence type="ECO:0000313" key="12">
    <source>
        <dbReference type="Proteomes" id="UP000632118"/>
    </source>
</evidence>
<proteinExistence type="predicted"/>
<evidence type="ECO:0000256" key="4">
    <source>
        <dbReference type="ARBA" id="ARBA00022989"/>
    </source>
</evidence>
<dbReference type="PANTHER" id="PTHR48018">
    <property type="entry name" value="OLFACTORY RECEPTOR"/>
    <property type="match status" value="1"/>
</dbReference>
<evidence type="ECO:0000313" key="11">
    <source>
        <dbReference type="EMBL" id="NWH48811.1"/>
    </source>
</evidence>
<keyword evidence="5" id="KW-0297">G-protein coupled receptor</keyword>
<keyword evidence="9" id="KW-0807">Transducer</keyword>
<evidence type="ECO:0000256" key="5">
    <source>
        <dbReference type="ARBA" id="ARBA00023040"/>
    </source>
</evidence>
<comment type="subcellular location">
    <subcellularLocation>
        <location evidence="2">Membrane</location>
        <topology evidence="2">Multi-pass membrane protein</topology>
    </subcellularLocation>
</comment>
<protein>
    <submittedName>
        <fullName evidence="11">O1020 protein</fullName>
    </submittedName>
</protein>
<evidence type="ECO:0000256" key="6">
    <source>
        <dbReference type="ARBA" id="ARBA00023136"/>
    </source>
</evidence>
<feature type="transmembrane region" description="Helical" evidence="10">
    <location>
        <begin position="26"/>
        <end position="49"/>
    </location>
</feature>
<keyword evidence="8" id="KW-0325">Glycoprotein</keyword>
<keyword evidence="6 10" id="KW-0472">Membrane</keyword>
<dbReference type="InterPro" id="IPR000725">
    <property type="entry name" value="Olfact_rcpt"/>
</dbReference>
<feature type="non-terminal residue" evidence="11">
    <location>
        <position position="1"/>
    </location>
</feature>
<accession>A0A850VXC7</accession>
<reference evidence="11" key="1">
    <citation type="submission" date="2019-09" db="EMBL/GenBank/DDBJ databases">
        <title>Bird 10,000 Genomes (B10K) Project - Family phase.</title>
        <authorList>
            <person name="Zhang G."/>
        </authorList>
    </citation>
    <scope>NUCLEOTIDE SEQUENCE</scope>
    <source>
        <strain evidence="11">B10K-DU-002-48</strain>
        <tissue evidence="11">Muscle</tissue>
    </source>
</reference>
<dbReference type="Gene3D" id="1.20.1070.10">
    <property type="entry name" value="Rhodopsin 7-helix transmembrane proteins"/>
    <property type="match status" value="1"/>
</dbReference>
<dbReference type="GO" id="GO:0004984">
    <property type="term" value="F:olfactory receptor activity"/>
    <property type="evidence" value="ECO:0007669"/>
    <property type="project" value="InterPro"/>
</dbReference>
<evidence type="ECO:0000256" key="8">
    <source>
        <dbReference type="ARBA" id="ARBA00023180"/>
    </source>
</evidence>
<keyword evidence="7" id="KW-0675">Receptor</keyword>
<dbReference type="Proteomes" id="UP000632118">
    <property type="component" value="Unassembled WGS sequence"/>
</dbReference>
<evidence type="ECO:0000256" key="2">
    <source>
        <dbReference type="ARBA" id="ARBA00004141"/>
    </source>
</evidence>
<gene>
    <name evidence="11" type="ORF">FREMAG_R11164</name>
</gene>
<dbReference type="OrthoDB" id="9975554at2759"/>
<dbReference type="AlphaFoldDB" id="A0A850VXC7"/>
<keyword evidence="3 10" id="KW-0812">Transmembrane</keyword>
<name>A0A850VXC7_FREMA</name>
<dbReference type="Pfam" id="PF13853">
    <property type="entry name" value="7tm_4"/>
    <property type="match status" value="1"/>
</dbReference>
<dbReference type="SUPFAM" id="SSF81321">
    <property type="entry name" value="Family A G protein-coupled receptor-like"/>
    <property type="match status" value="1"/>
</dbReference>
<organism evidence="11 12">
    <name type="scientific">Fregata magnificens</name>
    <name type="common">Magnificent frigatebird</name>
    <dbReference type="NCBI Taxonomy" id="37042"/>
    <lineage>
        <taxon>Eukaryota</taxon>
        <taxon>Metazoa</taxon>
        <taxon>Chordata</taxon>
        <taxon>Craniata</taxon>
        <taxon>Vertebrata</taxon>
        <taxon>Euteleostomi</taxon>
        <taxon>Archelosauria</taxon>
        <taxon>Archosauria</taxon>
        <taxon>Dinosauria</taxon>
        <taxon>Saurischia</taxon>
        <taxon>Theropoda</taxon>
        <taxon>Coelurosauria</taxon>
        <taxon>Aves</taxon>
        <taxon>Neognathae</taxon>
        <taxon>Neoaves</taxon>
        <taxon>Aequornithes</taxon>
        <taxon>Suliformes</taxon>
        <taxon>Fregatidae</taxon>
        <taxon>Fregata</taxon>
    </lineage>
</organism>
<evidence type="ECO:0000256" key="10">
    <source>
        <dbReference type="SAM" id="Phobius"/>
    </source>
</evidence>
<keyword evidence="12" id="KW-1185">Reference proteome</keyword>
<dbReference type="EMBL" id="WAAD01020124">
    <property type="protein sequence ID" value="NWH48811.1"/>
    <property type="molecule type" value="Genomic_DNA"/>
</dbReference>
<dbReference type="GO" id="GO:0016020">
    <property type="term" value="C:membrane"/>
    <property type="evidence" value="ECO:0007669"/>
    <property type="project" value="UniProtKB-SubCell"/>
</dbReference>